<proteinExistence type="predicted"/>
<dbReference type="RefSeq" id="WP_170033227.1">
    <property type="nucleotide sequence ID" value="NZ_JABDTL010000001.1"/>
</dbReference>
<organism evidence="3 4">
    <name type="scientific">Longimicrobium terrae</name>
    <dbReference type="NCBI Taxonomy" id="1639882"/>
    <lineage>
        <taxon>Bacteria</taxon>
        <taxon>Pseudomonadati</taxon>
        <taxon>Gemmatimonadota</taxon>
        <taxon>Longimicrobiia</taxon>
        <taxon>Longimicrobiales</taxon>
        <taxon>Longimicrobiaceae</taxon>
        <taxon>Longimicrobium</taxon>
    </lineage>
</organism>
<reference evidence="3 4" key="1">
    <citation type="submission" date="2020-08" db="EMBL/GenBank/DDBJ databases">
        <title>Genomic Encyclopedia of Type Strains, Phase IV (KMG-IV): sequencing the most valuable type-strain genomes for metagenomic binning, comparative biology and taxonomic classification.</title>
        <authorList>
            <person name="Goeker M."/>
        </authorList>
    </citation>
    <scope>NUCLEOTIDE SEQUENCE [LARGE SCALE GENOMIC DNA]</scope>
    <source>
        <strain evidence="3 4">DSM 29007</strain>
    </source>
</reference>
<protein>
    <submittedName>
        <fullName evidence="3">SpoIID/LytB domain protein</fullName>
    </submittedName>
</protein>
<dbReference type="PROSITE" id="PS51257">
    <property type="entry name" value="PROKAR_LIPOPROTEIN"/>
    <property type="match status" value="1"/>
</dbReference>
<dbReference type="EMBL" id="JACHIA010000006">
    <property type="protein sequence ID" value="MBB6070862.1"/>
    <property type="molecule type" value="Genomic_DNA"/>
</dbReference>
<feature type="domain" description="Sporulation stage II protein D amidase enhancer LytB N-terminal" evidence="2">
    <location>
        <begin position="234"/>
        <end position="325"/>
    </location>
</feature>
<sequence>MSAIRNKLRILPALVLAAALAACADDGPLGPSAAPLEGNARDVSATAFNGSIRIGVVPAAASVTLGSAADWTLTDLTANTTLLSGTGGVQATVTLETGSVSTSVYRLQVMCGSTSAVESRAAAAQALGHPTMLEPVPAAGCTRLYIGEFAPPPASNFAARTAYKNQLVAQNLAAADAFWKVVTVTTGVTRYRVQTSAGTVTSTGPVRLTSSDERVTINGAAYRGTAEVRLNSAGTLAGINQLPLEQYLYGVLPYELSPALWPELEAQKAQAVAARTYALSGLGKRSSDGYDLLATTADQVYGGVAGEHPLSNQAVDETAGIVAAYGGKLIQALFHSTSGGWTANNEDVYNSAALPYLRGVIDHERGNAQTVLDSLRNPVNPFRLRGKRNGDYEADWARYHRWTFEWSAAEISRVISDYAGQPVGRVLAINVTERSNSGRVLRIEYVTDAGTFVDTKDHVRGSLRYINASGAPTNLLSTLFVIDPVINRKTGEVTGFEAYGGGFGHGVGLSQTGAVGMAAKGDGYEAILHHYYQGIDLVRWY</sequence>
<keyword evidence="1" id="KW-0732">Signal</keyword>
<evidence type="ECO:0000313" key="3">
    <source>
        <dbReference type="EMBL" id="MBB6070862.1"/>
    </source>
</evidence>
<dbReference type="InterPro" id="IPR013693">
    <property type="entry name" value="SpoIID/LytB_N"/>
</dbReference>
<keyword evidence="4" id="KW-1185">Reference proteome</keyword>
<dbReference type="PANTHER" id="PTHR30032">
    <property type="entry name" value="N-ACETYLMURAMOYL-L-ALANINE AMIDASE-RELATED"/>
    <property type="match status" value="1"/>
</dbReference>
<feature type="signal peptide" evidence="1">
    <location>
        <begin position="1"/>
        <end position="24"/>
    </location>
</feature>
<name>A0A841GYN1_9BACT</name>
<gene>
    <name evidence="3" type="ORF">HNQ61_002484</name>
</gene>
<accession>A0A841GYN1</accession>
<dbReference type="AlphaFoldDB" id="A0A841GYN1"/>
<dbReference type="NCBIfam" id="TIGR02669">
    <property type="entry name" value="SpoIID_LytB"/>
    <property type="match status" value="1"/>
</dbReference>
<dbReference type="InterPro" id="IPR013486">
    <property type="entry name" value="SpoIID/LytB"/>
</dbReference>
<evidence type="ECO:0000313" key="4">
    <source>
        <dbReference type="Proteomes" id="UP000582837"/>
    </source>
</evidence>
<comment type="caution">
    <text evidence="3">The sequence shown here is derived from an EMBL/GenBank/DDBJ whole genome shotgun (WGS) entry which is preliminary data.</text>
</comment>
<dbReference type="Proteomes" id="UP000582837">
    <property type="component" value="Unassembled WGS sequence"/>
</dbReference>
<dbReference type="InterPro" id="IPR051922">
    <property type="entry name" value="Bact_Sporulation_Assoc"/>
</dbReference>
<dbReference type="PANTHER" id="PTHR30032:SF4">
    <property type="entry name" value="AMIDASE ENHANCER"/>
    <property type="match status" value="1"/>
</dbReference>
<dbReference type="GO" id="GO:0030435">
    <property type="term" value="P:sporulation resulting in formation of a cellular spore"/>
    <property type="evidence" value="ECO:0007669"/>
    <property type="project" value="InterPro"/>
</dbReference>
<dbReference type="GO" id="GO:0030288">
    <property type="term" value="C:outer membrane-bounded periplasmic space"/>
    <property type="evidence" value="ECO:0007669"/>
    <property type="project" value="TreeGrafter"/>
</dbReference>
<evidence type="ECO:0000259" key="2">
    <source>
        <dbReference type="Pfam" id="PF08486"/>
    </source>
</evidence>
<dbReference type="Pfam" id="PF08486">
    <property type="entry name" value="SpoIID"/>
    <property type="match status" value="1"/>
</dbReference>
<feature type="chain" id="PRO_5033062420" evidence="1">
    <location>
        <begin position="25"/>
        <end position="541"/>
    </location>
</feature>
<evidence type="ECO:0000256" key="1">
    <source>
        <dbReference type="SAM" id="SignalP"/>
    </source>
</evidence>